<dbReference type="OrthoDB" id="6874909at2"/>
<dbReference type="RefSeq" id="WP_114369392.1">
    <property type="nucleotide sequence ID" value="NZ_QPEX01000028.1"/>
</dbReference>
<sequence length="140" mass="16593">MGWTYPNGVNRKQLIAQRVEGWERDNGEIQVKSTCLKHCYRGGVFSGVLWSVWERTFTKNGEEAQPSERWIQCDLLRCDRGEWGYKDIEESMGPYYFSCPLGYLELVPFDRYGGNAEWREQVIEHHRRRAEKRQCRAIIV</sequence>
<protein>
    <submittedName>
        <fullName evidence="1">Uncharacterized protein</fullName>
    </submittedName>
</protein>
<dbReference type="Proteomes" id="UP000253562">
    <property type="component" value="Unassembled WGS sequence"/>
</dbReference>
<dbReference type="AlphaFoldDB" id="A0A368KRZ7"/>
<evidence type="ECO:0000313" key="1">
    <source>
        <dbReference type="EMBL" id="RCS47665.1"/>
    </source>
</evidence>
<comment type="caution">
    <text evidence="1">The sequence shown here is derived from an EMBL/GenBank/DDBJ whole genome shotgun (WGS) entry which is preliminary data.</text>
</comment>
<accession>A0A368KRZ7</accession>
<proteinExistence type="predicted"/>
<organism evidence="1 2">
    <name type="scientific">Bremerella cremea</name>
    <dbReference type="NCBI Taxonomy" id="1031537"/>
    <lineage>
        <taxon>Bacteria</taxon>
        <taxon>Pseudomonadati</taxon>
        <taxon>Planctomycetota</taxon>
        <taxon>Planctomycetia</taxon>
        <taxon>Pirellulales</taxon>
        <taxon>Pirellulaceae</taxon>
        <taxon>Bremerella</taxon>
    </lineage>
</organism>
<gene>
    <name evidence="1" type="ORF">DTL42_14190</name>
</gene>
<dbReference type="EMBL" id="QPEX01000028">
    <property type="protein sequence ID" value="RCS47665.1"/>
    <property type="molecule type" value="Genomic_DNA"/>
</dbReference>
<name>A0A368KRZ7_9BACT</name>
<reference evidence="1 2" key="1">
    <citation type="submission" date="2018-07" db="EMBL/GenBank/DDBJ databases">
        <title>Comparative genomes isolates from brazilian mangrove.</title>
        <authorList>
            <person name="De Araujo J.E."/>
            <person name="Taketani R.G."/>
            <person name="Silva M.C.P."/>
            <person name="Lourenco M.V."/>
            <person name="Oliveira V.M."/>
            <person name="Andreote F.D."/>
        </authorList>
    </citation>
    <scope>NUCLEOTIDE SEQUENCE [LARGE SCALE GENOMIC DNA]</scope>
    <source>
        <strain evidence="1 2">HEX PRIS-MGV</strain>
    </source>
</reference>
<evidence type="ECO:0000313" key="2">
    <source>
        <dbReference type="Proteomes" id="UP000253562"/>
    </source>
</evidence>